<keyword evidence="2" id="KW-1185">Reference proteome</keyword>
<protein>
    <submittedName>
        <fullName evidence="1">Uncharacterized protein</fullName>
    </submittedName>
</protein>
<dbReference type="AlphaFoldDB" id="A0AAV6J5N1"/>
<dbReference type="Proteomes" id="UP000823749">
    <property type="component" value="Chromosome 8"/>
</dbReference>
<evidence type="ECO:0000313" key="1">
    <source>
        <dbReference type="EMBL" id="KAG5534480.1"/>
    </source>
</evidence>
<dbReference type="EMBL" id="JACTNZ010000008">
    <property type="protein sequence ID" value="KAG5534480.1"/>
    <property type="molecule type" value="Genomic_DNA"/>
</dbReference>
<sequence>MRKPMSLLQVIQYYEEKVEEMRRDEISDDFQCKNGEPPKTQIVDKDKLREALKMVEEEIANSDSADDLNCMC</sequence>
<evidence type="ECO:0000313" key="2">
    <source>
        <dbReference type="Proteomes" id="UP000823749"/>
    </source>
</evidence>
<reference evidence="1" key="1">
    <citation type="submission" date="2020-08" db="EMBL/GenBank/DDBJ databases">
        <title>Plant Genome Project.</title>
        <authorList>
            <person name="Zhang R.-G."/>
        </authorList>
    </citation>
    <scope>NUCLEOTIDE SEQUENCE</scope>
    <source>
        <strain evidence="1">WSP0</strain>
        <tissue evidence="1">Leaf</tissue>
    </source>
</reference>
<proteinExistence type="predicted"/>
<accession>A0AAV6J5N1</accession>
<comment type="caution">
    <text evidence="1">The sequence shown here is derived from an EMBL/GenBank/DDBJ whole genome shotgun (WGS) entry which is preliminary data.</text>
</comment>
<gene>
    <name evidence="1" type="ORF">RHGRI_022567</name>
</gene>
<organism evidence="1 2">
    <name type="scientific">Rhododendron griersonianum</name>
    <dbReference type="NCBI Taxonomy" id="479676"/>
    <lineage>
        <taxon>Eukaryota</taxon>
        <taxon>Viridiplantae</taxon>
        <taxon>Streptophyta</taxon>
        <taxon>Embryophyta</taxon>
        <taxon>Tracheophyta</taxon>
        <taxon>Spermatophyta</taxon>
        <taxon>Magnoliopsida</taxon>
        <taxon>eudicotyledons</taxon>
        <taxon>Gunneridae</taxon>
        <taxon>Pentapetalae</taxon>
        <taxon>asterids</taxon>
        <taxon>Ericales</taxon>
        <taxon>Ericaceae</taxon>
        <taxon>Ericoideae</taxon>
        <taxon>Rhodoreae</taxon>
        <taxon>Rhododendron</taxon>
    </lineage>
</organism>
<name>A0AAV6J5N1_9ERIC</name>